<accession>A0A0U5GFM6</accession>
<gene>
    <name evidence="1" type="ORF">ASPCAL12647</name>
</gene>
<evidence type="ECO:0000313" key="1">
    <source>
        <dbReference type="EMBL" id="CEL09512.1"/>
    </source>
</evidence>
<keyword evidence="2" id="KW-1185">Reference proteome</keyword>
<name>A0A0U5GFM6_ASPCI</name>
<evidence type="ECO:0000313" key="2">
    <source>
        <dbReference type="Proteomes" id="UP000054771"/>
    </source>
</evidence>
<dbReference type="EMBL" id="CDMC01000014">
    <property type="protein sequence ID" value="CEL09512.1"/>
    <property type="molecule type" value="Genomic_DNA"/>
</dbReference>
<sequence>MPRLFNFQGSDAEYIQYLECKVLEAQRLSGSSAPRHPEHSDQGPGPLSTDAAPIHFIIWQPPDDRELVVRGCRYGQWMLVCIEQNNFTRRVVNFQKLIFTSYCAVLLHVDNAKDTVYAMMERYLGRIYDTKTLDYYRYGSLWANRCMASLLHQGWGARSWEVFLLQTRTPAQFGRFAMSASQSHGEVAKRLGPPPVTGEDPGWIPYCLPSILQDIMGGTIELCVICQCLGYDRTTVSSIHDLFVQRMRRGDELALGHPPNARA</sequence>
<dbReference type="STRING" id="454130.A0A0U5GFM6"/>
<dbReference type="OrthoDB" id="4510162at2759"/>
<dbReference type="Proteomes" id="UP000054771">
    <property type="component" value="Unassembled WGS sequence"/>
</dbReference>
<dbReference type="AlphaFoldDB" id="A0A0U5GFM6"/>
<proteinExistence type="predicted"/>
<reference evidence="2" key="1">
    <citation type="journal article" date="2016" name="Genome Announc.">
        <title>Draft genome sequences of fungus Aspergillus calidoustus.</title>
        <authorList>
            <person name="Horn F."/>
            <person name="Linde J."/>
            <person name="Mattern D.J."/>
            <person name="Walther G."/>
            <person name="Guthke R."/>
            <person name="Scherlach K."/>
            <person name="Martin K."/>
            <person name="Brakhage A.A."/>
            <person name="Petzke L."/>
            <person name="Valiante V."/>
        </authorList>
    </citation>
    <scope>NUCLEOTIDE SEQUENCE [LARGE SCALE GENOMIC DNA]</scope>
    <source>
        <strain evidence="2">SF006504</strain>
    </source>
</reference>
<organism evidence="1 2">
    <name type="scientific">Aspergillus calidoustus</name>
    <dbReference type="NCBI Taxonomy" id="454130"/>
    <lineage>
        <taxon>Eukaryota</taxon>
        <taxon>Fungi</taxon>
        <taxon>Dikarya</taxon>
        <taxon>Ascomycota</taxon>
        <taxon>Pezizomycotina</taxon>
        <taxon>Eurotiomycetes</taxon>
        <taxon>Eurotiomycetidae</taxon>
        <taxon>Eurotiales</taxon>
        <taxon>Aspergillaceae</taxon>
        <taxon>Aspergillus</taxon>
        <taxon>Aspergillus subgen. Nidulantes</taxon>
    </lineage>
</organism>
<protein>
    <submittedName>
        <fullName evidence="1">Uncharacterized protein</fullName>
    </submittedName>
</protein>